<evidence type="ECO:0000313" key="3">
    <source>
        <dbReference type="EMBL" id="MBD1546832.1"/>
    </source>
</evidence>
<dbReference type="AlphaFoldDB" id="A0A926S6T6"/>
<keyword evidence="1" id="KW-0812">Transmembrane</keyword>
<feature type="domain" description="Phosphatidic acid phosphatase type 2/haloperoxidase" evidence="2">
    <location>
        <begin position="112"/>
        <end position="239"/>
    </location>
</feature>
<accession>A0A926S6T6</accession>
<feature type="transmembrane region" description="Helical" evidence="1">
    <location>
        <begin position="79"/>
        <end position="98"/>
    </location>
</feature>
<reference evidence="3" key="1">
    <citation type="submission" date="2020-05" db="EMBL/GenBank/DDBJ databases">
        <title>Identification of trans-AT polyketide cluster in two marine bacteria, producers of a novel glutaramide-containing polyketide sesbanimide D and analogs.</title>
        <authorList>
            <person name="Kacar D."/>
            <person name="Rodriguez P."/>
            <person name="Canedo L."/>
            <person name="Gonzalez E."/>
            <person name="Galan B."/>
            <person name="De La Calle F."/>
            <person name="Garcia J.L."/>
        </authorList>
    </citation>
    <scope>NUCLEOTIDE SEQUENCE</scope>
    <source>
        <strain evidence="3">PHM038</strain>
    </source>
</reference>
<dbReference type="SUPFAM" id="SSF48317">
    <property type="entry name" value="Acid phosphatase/Vanadium-dependent haloperoxidase"/>
    <property type="match status" value="1"/>
</dbReference>
<dbReference type="CDD" id="cd03396">
    <property type="entry name" value="PAP2_like_6"/>
    <property type="match status" value="1"/>
</dbReference>
<dbReference type="RefSeq" id="WP_190291578.1">
    <property type="nucleotide sequence ID" value="NZ_JABFCZ010000011.1"/>
</dbReference>
<comment type="caution">
    <text evidence="3">The sequence shown here is derived from an EMBL/GenBank/DDBJ whole genome shotgun (WGS) entry which is preliminary data.</text>
</comment>
<keyword evidence="1" id="KW-1133">Transmembrane helix</keyword>
<dbReference type="Gene3D" id="1.20.144.10">
    <property type="entry name" value="Phosphatidic acid phosphatase type 2/haloperoxidase"/>
    <property type="match status" value="1"/>
</dbReference>
<name>A0A926S6T6_9HYPH</name>
<organism evidence="3 4">
    <name type="scientific">Roseibium aggregatum</name>
    <dbReference type="NCBI Taxonomy" id="187304"/>
    <lineage>
        <taxon>Bacteria</taxon>
        <taxon>Pseudomonadati</taxon>
        <taxon>Pseudomonadota</taxon>
        <taxon>Alphaproteobacteria</taxon>
        <taxon>Hyphomicrobiales</taxon>
        <taxon>Stappiaceae</taxon>
        <taxon>Roseibium</taxon>
    </lineage>
</organism>
<feature type="transmembrane region" description="Helical" evidence="1">
    <location>
        <begin position="175"/>
        <end position="202"/>
    </location>
</feature>
<evidence type="ECO:0000259" key="2">
    <source>
        <dbReference type="Pfam" id="PF01569"/>
    </source>
</evidence>
<dbReference type="InterPro" id="IPR000326">
    <property type="entry name" value="PAP2/HPO"/>
</dbReference>
<protein>
    <submittedName>
        <fullName evidence="3">Phosphatase PAP2 family protein</fullName>
    </submittedName>
</protein>
<dbReference type="Pfam" id="PF01569">
    <property type="entry name" value="PAP2"/>
    <property type="match status" value="1"/>
</dbReference>
<feature type="transmembrane region" description="Helical" evidence="1">
    <location>
        <begin position="26"/>
        <end position="47"/>
    </location>
</feature>
<evidence type="ECO:0000256" key="1">
    <source>
        <dbReference type="SAM" id="Phobius"/>
    </source>
</evidence>
<evidence type="ECO:0000313" key="4">
    <source>
        <dbReference type="Proteomes" id="UP000598467"/>
    </source>
</evidence>
<dbReference type="Proteomes" id="UP000598467">
    <property type="component" value="Unassembled WGS sequence"/>
</dbReference>
<dbReference type="EMBL" id="JABFCZ010000011">
    <property type="protein sequence ID" value="MBD1546832.1"/>
    <property type="molecule type" value="Genomic_DNA"/>
</dbReference>
<feature type="transmembrane region" description="Helical" evidence="1">
    <location>
        <begin position="110"/>
        <end position="129"/>
    </location>
</feature>
<proteinExistence type="predicted"/>
<feature type="transmembrane region" description="Helical" evidence="1">
    <location>
        <begin position="214"/>
        <end position="233"/>
    </location>
</feature>
<dbReference type="InterPro" id="IPR036938">
    <property type="entry name" value="PAP2/HPO_sf"/>
</dbReference>
<gene>
    <name evidence="3" type="ORF">HK439_11205</name>
</gene>
<sequence>MSARGFRHNRLHGVWRKAIDWAKRHPIAAVAIYVVLVSAFFLVFPSVDLWVSGLFYSDETGFWAQSDPFLRRLRYLGPYLVRIIAISSGAVLLLKILVPGRRPLVPLRAPLFLLTTLILGPGVLVNLILKNNWGRPRPVMIDQFGGDLPYQPVWWPTNLCDTNCSFVSGEASAGIWLVAAVFLVPAAWRFAMLCFVLPLAFVLSVNRIAFGGHFLSDTMISWGLTLLVILYVHRLFYKATPAFLQDRALDEWFTRKGRLVHVVAKRTGARIYTSARRFLGMFYNQR</sequence>
<keyword evidence="1" id="KW-0472">Membrane</keyword>